<protein>
    <submittedName>
        <fullName evidence="8">Methyl-CpG-binding domain-containing family protein</fullName>
    </submittedName>
</protein>
<accession>A0A5A7R1B7</accession>
<dbReference type="EMBL" id="BKCP01009515">
    <property type="protein sequence ID" value="GER51148.1"/>
    <property type="molecule type" value="Genomic_DNA"/>
</dbReference>
<evidence type="ECO:0000256" key="6">
    <source>
        <dbReference type="SAM" id="MobiDB-lite"/>
    </source>
</evidence>
<keyword evidence="5" id="KW-0539">Nucleus</keyword>
<evidence type="ECO:0000256" key="3">
    <source>
        <dbReference type="ARBA" id="ARBA00023125"/>
    </source>
</evidence>
<gene>
    <name evidence="8" type="ORF">STAS_28506</name>
</gene>
<dbReference type="Proteomes" id="UP000325081">
    <property type="component" value="Unassembled WGS sequence"/>
</dbReference>
<feature type="region of interest" description="Disordered" evidence="6">
    <location>
        <begin position="243"/>
        <end position="266"/>
    </location>
</feature>
<feature type="domain" description="MBD" evidence="7">
    <location>
        <begin position="97"/>
        <end position="167"/>
    </location>
</feature>
<sequence>VVLFVQYYYEPGTGRKFRSIREVLDYLNGQGYSRTRSTRRSTHYNNAKHQRRLVYGGKFLLFFLSLFVDEINTKKMWRVADDDDEVRPNHLAIVPYGKSDDMSSFVLPDGWIVEQVPRRYSTWTDKYYYEPGTGRKFRSLVAVERHLAEFQEGTHLLKGLDEIKDNEPHASKNLEKEVCDPVHNTQDLSVMDPPMEVRWVLASPQGDKWNPFINGKLVPDAVKQQWMDKFMRVNLVELEIGASERSPRDPVPQPGSPDRRRISSEVSVKSLRSNATVW</sequence>
<keyword evidence="3" id="KW-0238">DNA-binding</keyword>
<dbReference type="PANTHER" id="PTHR12396:SF38">
    <property type="entry name" value="METHYL-CPG-BINDING DOMAIN-CONTAINING PROTEIN 7"/>
    <property type="match status" value="1"/>
</dbReference>
<evidence type="ECO:0000256" key="4">
    <source>
        <dbReference type="ARBA" id="ARBA00023163"/>
    </source>
</evidence>
<reference evidence="9" key="1">
    <citation type="journal article" date="2019" name="Curr. Biol.">
        <title>Genome Sequence of Striga asiatica Provides Insight into the Evolution of Plant Parasitism.</title>
        <authorList>
            <person name="Yoshida S."/>
            <person name="Kim S."/>
            <person name="Wafula E.K."/>
            <person name="Tanskanen J."/>
            <person name="Kim Y.M."/>
            <person name="Honaas L."/>
            <person name="Yang Z."/>
            <person name="Spallek T."/>
            <person name="Conn C.E."/>
            <person name="Ichihashi Y."/>
            <person name="Cheong K."/>
            <person name="Cui S."/>
            <person name="Der J.P."/>
            <person name="Gundlach H."/>
            <person name="Jiao Y."/>
            <person name="Hori C."/>
            <person name="Ishida J.K."/>
            <person name="Kasahara H."/>
            <person name="Kiba T."/>
            <person name="Kim M.S."/>
            <person name="Koo N."/>
            <person name="Laohavisit A."/>
            <person name="Lee Y.H."/>
            <person name="Lumba S."/>
            <person name="McCourt P."/>
            <person name="Mortimer J.C."/>
            <person name="Mutuku J.M."/>
            <person name="Nomura T."/>
            <person name="Sasaki-Sekimoto Y."/>
            <person name="Seto Y."/>
            <person name="Wang Y."/>
            <person name="Wakatake T."/>
            <person name="Sakakibara H."/>
            <person name="Demura T."/>
            <person name="Yamaguchi S."/>
            <person name="Yoneyama K."/>
            <person name="Manabe R.I."/>
            <person name="Nelson D.C."/>
            <person name="Schulman A.H."/>
            <person name="Timko M.P."/>
            <person name="dePamphilis C.W."/>
            <person name="Choi D."/>
            <person name="Shirasu K."/>
        </authorList>
    </citation>
    <scope>NUCLEOTIDE SEQUENCE [LARGE SCALE GENOMIC DNA]</scope>
    <source>
        <strain evidence="9">cv. UVA1</strain>
    </source>
</reference>
<dbReference type="GO" id="GO:0005634">
    <property type="term" value="C:nucleus"/>
    <property type="evidence" value="ECO:0007669"/>
    <property type="project" value="UniProtKB-SubCell"/>
</dbReference>
<evidence type="ECO:0000259" key="7">
    <source>
        <dbReference type="PROSITE" id="PS50982"/>
    </source>
</evidence>
<feature type="non-terminal residue" evidence="8">
    <location>
        <position position="1"/>
    </location>
</feature>
<dbReference type="Pfam" id="PF01429">
    <property type="entry name" value="MBD"/>
    <property type="match status" value="1"/>
</dbReference>
<dbReference type="Gene3D" id="3.30.890.10">
    <property type="entry name" value="Methyl-cpg-binding Protein 2, Chain A"/>
    <property type="match status" value="2"/>
</dbReference>
<dbReference type="InterPro" id="IPR001739">
    <property type="entry name" value="Methyl_CpG_DNA-bd"/>
</dbReference>
<dbReference type="InterPro" id="IPR016177">
    <property type="entry name" value="DNA-bd_dom_sf"/>
</dbReference>
<name>A0A5A7R1B7_STRAF</name>
<dbReference type="GO" id="GO:0003677">
    <property type="term" value="F:DNA binding"/>
    <property type="evidence" value="ECO:0007669"/>
    <property type="project" value="UniProtKB-KW"/>
</dbReference>
<dbReference type="OrthoDB" id="10072024at2759"/>
<dbReference type="PROSITE" id="PS50982">
    <property type="entry name" value="MBD"/>
    <property type="match status" value="1"/>
</dbReference>
<proteinExistence type="predicted"/>
<organism evidence="8 9">
    <name type="scientific">Striga asiatica</name>
    <name type="common">Asiatic witchweed</name>
    <name type="synonym">Buchnera asiatica</name>
    <dbReference type="NCBI Taxonomy" id="4170"/>
    <lineage>
        <taxon>Eukaryota</taxon>
        <taxon>Viridiplantae</taxon>
        <taxon>Streptophyta</taxon>
        <taxon>Embryophyta</taxon>
        <taxon>Tracheophyta</taxon>
        <taxon>Spermatophyta</taxon>
        <taxon>Magnoliopsida</taxon>
        <taxon>eudicotyledons</taxon>
        <taxon>Gunneridae</taxon>
        <taxon>Pentapetalae</taxon>
        <taxon>asterids</taxon>
        <taxon>lamiids</taxon>
        <taxon>Lamiales</taxon>
        <taxon>Orobanchaceae</taxon>
        <taxon>Buchnereae</taxon>
        <taxon>Striga</taxon>
    </lineage>
</organism>
<comment type="caution">
    <text evidence="8">The sequence shown here is derived from an EMBL/GenBank/DDBJ whole genome shotgun (WGS) entry which is preliminary data.</text>
</comment>
<comment type="subcellular location">
    <subcellularLocation>
        <location evidence="1">Nucleus</location>
    </subcellularLocation>
</comment>
<dbReference type="PANTHER" id="PTHR12396">
    <property type="entry name" value="METHYL-CPG BINDING PROTEIN, MBD"/>
    <property type="match status" value="1"/>
</dbReference>
<evidence type="ECO:0000313" key="9">
    <source>
        <dbReference type="Proteomes" id="UP000325081"/>
    </source>
</evidence>
<evidence type="ECO:0000256" key="2">
    <source>
        <dbReference type="ARBA" id="ARBA00023015"/>
    </source>
</evidence>
<evidence type="ECO:0000256" key="5">
    <source>
        <dbReference type="ARBA" id="ARBA00023242"/>
    </source>
</evidence>
<dbReference type="AlphaFoldDB" id="A0A5A7R1B7"/>
<keyword evidence="9" id="KW-1185">Reference proteome</keyword>
<keyword evidence="4" id="KW-0804">Transcription</keyword>
<evidence type="ECO:0000313" key="8">
    <source>
        <dbReference type="EMBL" id="GER51148.1"/>
    </source>
</evidence>
<keyword evidence="2" id="KW-0805">Transcription regulation</keyword>
<evidence type="ECO:0000256" key="1">
    <source>
        <dbReference type="ARBA" id="ARBA00004123"/>
    </source>
</evidence>
<dbReference type="SUPFAM" id="SSF54171">
    <property type="entry name" value="DNA-binding domain"/>
    <property type="match status" value="2"/>
</dbReference>